<dbReference type="GO" id="GO:0005886">
    <property type="term" value="C:plasma membrane"/>
    <property type="evidence" value="ECO:0007669"/>
    <property type="project" value="UniProtKB-SubCell"/>
</dbReference>
<keyword evidence="6" id="KW-0653">Protein transport</keyword>
<gene>
    <name evidence="9" type="ORF">ENP94_04890</name>
    <name evidence="10" type="ORF">ENS16_06325</name>
</gene>
<feature type="domain" description="MotA/TolQ/ExbB proton channel" evidence="8">
    <location>
        <begin position="110"/>
        <end position="210"/>
    </location>
</feature>
<keyword evidence="4 7" id="KW-1133">Transmembrane helix</keyword>
<evidence type="ECO:0000259" key="8">
    <source>
        <dbReference type="Pfam" id="PF01618"/>
    </source>
</evidence>
<evidence type="ECO:0000256" key="6">
    <source>
        <dbReference type="RuleBase" id="RU004057"/>
    </source>
</evidence>
<reference evidence="9" key="1">
    <citation type="journal article" date="2020" name="mSystems">
        <title>Genome- and Community-Level Interaction Insights into Carbon Utilization and Element Cycling Functions of Hydrothermarchaeota in Hydrothermal Sediment.</title>
        <authorList>
            <person name="Zhou Z."/>
            <person name="Liu Y."/>
            <person name="Xu W."/>
            <person name="Pan J."/>
            <person name="Luo Z.H."/>
            <person name="Li M."/>
        </authorList>
    </citation>
    <scope>NUCLEOTIDE SEQUENCE [LARGE SCALE GENOMIC DNA]</scope>
    <source>
        <strain evidence="9">SpSt-265</strain>
        <strain evidence="10">SpSt-465</strain>
    </source>
</reference>
<dbReference type="PANTHER" id="PTHR30625">
    <property type="entry name" value="PROTEIN TOLQ"/>
    <property type="match status" value="1"/>
</dbReference>
<keyword evidence="3 7" id="KW-0812">Transmembrane</keyword>
<keyword evidence="6" id="KW-0813">Transport</keyword>
<evidence type="ECO:0000256" key="7">
    <source>
        <dbReference type="SAM" id="Phobius"/>
    </source>
</evidence>
<evidence type="ECO:0000256" key="4">
    <source>
        <dbReference type="ARBA" id="ARBA00022989"/>
    </source>
</evidence>
<evidence type="ECO:0000313" key="9">
    <source>
        <dbReference type="EMBL" id="HEA87333.1"/>
    </source>
</evidence>
<protein>
    <recommendedName>
        <fullName evidence="8">MotA/TolQ/ExbB proton channel domain-containing protein</fullName>
    </recommendedName>
</protein>
<dbReference type="InterPro" id="IPR050790">
    <property type="entry name" value="ExbB/TolQ_transport"/>
</dbReference>
<evidence type="ECO:0000313" key="10">
    <source>
        <dbReference type="EMBL" id="HFJ54288.1"/>
    </source>
</evidence>
<organism evidence="9">
    <name type="scientific">candidate division WOR-3 bacterium</name>
    <dbReference type="NCBI Taxonomy" id="2052148"/>
    <lineage>
        <taxon>Bacteria</taxon>
        <taxon>Bacteria division WOR-3</taxon>
    </lineage>
</organism>
<dbReference type="EMBL" id="DSTU01000008">
    <property type="protein sequence ID" value="HFJ54288.1"/>
    <property type="molecule type" value="Genomic_DNA"/>
</dbReference>
<proteinExistence type="inferred from homology"/>
<comment type="similarity">
    <text evidence="6">Belongs to the exbB/tolQ family.</text>
</comment>
<dbReference type="GO" id="GO:0017038">
    <property type="term" value="P:protein import"/>
    <property type="evidence" value="ECO:0007669"/>
    <property type="project" value="TreeGrafter"/>
</dbReference>
<evidence type="ECO:0000256" key="3">
    <source>
        <dbReference type="ARBA" id="ARBA00022692"/>
    </source>
</evidence>
<comment type="subcellular location">
    <subcellularLocation>
        <location evidence="1">Cell membrane</location>
        <topology evidence="1">Multi-pass membrane protein</topology>
    </subcellularLocation>
    <subcellularLocation>
        <location evidence="6">Membrane</location>
        <topology evidence="6">Multi-pass membrane protein</topology>
    </subcellularLocation>
</comment>
<evidence type="ECO:0000256" key="5">
    <source>
        <dbReference type="ARBA" id="ARBA00023136"/>
    </source>
</evidence>
<evidence type="ECO:0000256" key="2">
    <source>
        <dbReference type="ARBA" id="ARBA00022475"/>
    </source>
</evidence>
<dbReference type="Pfam" id="PF01618">
    <property type="entry name" value="MotA_ExbB"/>
    <property type="match status" value="1"/>
</dbReference>
<accession>A0A7C1NLW6</accession>
<keyword evidence="5 7" id="KW-0472">Membrane</keyword>
<sequence length="238" mass="26681">MAGQSFFAPFLNAGLFALIILIILFLMSIISWAIFFRKIRQFRRARSQTRALLENFNIRRELTNLSELSKLFPASPLVPLLTAAIEEWQVLKNEFFNHNREDNLNLLVPNITEAMERAASRTLEQLESSLPFLAITTMVAPFLGLLGTVQGVLRTFLSLRGAQLPTLQLIAPGISDALVTTVMGLLVAIPAALFYNYFVGQARNLEGEMDRFISELTGIFRLEACRVSSLENQDTDAK</sequence>
<dbReference type="InterPro" id="IPR002898">
    <property type="entry name" value="MotA_ExbB_proton_chnl"/>
</dbReference>
<feature type="transmembrane region" description="Helical" evidence="7">
    <location>
        <begin position="15"/>
        <end position="36"/>
    </location>
</feature>
<evidence type="ECO:0000256" key="1">
    <source>
        <dbReference type="ARBA" id="ARBA00004651"/>
    </source>
</evidence>
<comment type="caution">
    <text evidence="9">The sequence shown here is derived from an EMBL/GenBank/DDBJ whole genome shotgun (WGS) entry which is preliminary data.</text>
</comment>
<keyword evidence="2" id="KW-1003">Cell membrane</keyword>
<dbReference type="EMBL" id="DSLG01000005">
    <property type="protein sequence ID" value="HEA87333.1"/>
    <property type="molecule type" value="Genomic_DNA"/>
</dbReference>
<dbReference type="PANTHER" id="PTHR30625:SF3">
    <property type="entry name" value="TOL-PAL SYSTEM PROTEIN TOLQ"/>
    <property type="match status" value="1"/>
</dbReference>
<dbReference type="AlphaFoldDB" id="A0A7C1NLW6"/>
<feature type="transmembrane region" description="Helical" evidence="7">
    <location>
        <begin position="130"/>
        <end position="157"/>
    </location>
</feature>
<feature type="transmembrane region" description="Helical" evidence="7">
    <location>
        <begin position="177"/>
        <end position="199"/>
    </location>
</feature>
<name>A0A7C1NLW6_UNCW3</name>